<name>A0ABU5CA83_9BACI</name>
<keyword evidence="5" id="KW-1185">Reference proteome</keyword>
<reference evidence="4 5" key="1">
    <citation type="submission" date="2023-10" db="EMBL/GenBank/DDBJ databases">
        <title>Virgibacillus halophilus 5B73C genome.</title>
        <authorList>
            <person name="Miliotis G."/>
            <person name="Sengupta P."/>
            <person name="Hameed A."/>
            <person name="Chuvochina M."/>
            <person name="Mcdonagh F."/>
            <person name="Simpson A.C."/>
            <person name="Singh N.K."/>
            <person name="Rekha P.D."/>
            <person name="Raman K."/>
            <person name="Hugenholtz P."/>
            <person name="Venkateswaran K."/>
        </authorList>
    </citation>
    <scope>NUCLEOTIDE SEQUENCE [LARGE SCALE GENOMIC DNA]</scope>
    <source>
        <strain evidence="4 5">5B73C</strain>
    </source>
</reference>
<protein>
    <recommendedName>
        <fullName evidence="3">NodB homology domain-containing protein</fullName>
    </recommendedName>
</protein>
<keyword evidence="2" id="KW-0732">Signal</keyword>
<feature type="domain" description="NodB homology" evidence="3">
    <location>
        <begin position="88"/>
        <end position="124"/>
    </location>
</feature>
<feature type="region of interest" description="Disordered" evidence="1">
    <location>
        <begin position="24"/>
        <end position="73"/>
    </location>
</feature>
<organism evidence="4 5">
    <name type="scientific">Tigheibacillus halophilus</name>
    <dbReference type="NCBI Taxonomy" id="361280"/>
    <lineage>
        <taxon>Bacteria</taxon>
        <taxon>Bacillati</taxon>
        <taxon>Bacillota</taxon>
        <taxon>Bacilli</taxon>
        <taxon>Bacillales</taxon>
        <taxon>Bacillaceae</taxon>
        <taxon>Tigheibacillus</taxon>
    </lineage>
</organism>
<evidence type="ECO:0000256" key="1">
    <source>
        <dbReference type="SAM" id="MobiDB-lite"/>
    </source>
</evidence>
<sequence>MKKVSWILIAVFFVFLAACQSQQSVSGTADKSENNDKQEDTTDHKDKDQPSEKTSGLPKQDKKEKEEAKKAKPSYEMKDNWYLKPINGEKNKKVILLTIDDAPDKHALEMAKTLKKLNAKAIFFCKWTFSRK</sequence>
<evidence type="ECO:0000259" key="3">
    <source>
        <dbReference type="Pfam" id="PF01522"/>
    </source>
</evidence>
<feature type="signal peptide" evidence="2">
    <location>
        <begin position="1"/>
        <end position="23"/>
    </location>
</feature>
<dbReference type="Pfam" id="PF01522">
    <property type="entry name" value="Polysacc_deac_1"/>
    <property type="match status" value="1"/>
</dbReference>
<evidence type="ECO:0000313" key="4">
    <source>
        <dbReference type="EMBL" id="MDY0396245.1"/>
    </source>
</evidence>
<dbReference type="SUPFAM" id="SSF88713">
    <property type="entry name" value="Glycoside hydrolase/deacetylase"/>
    <property type="match status" value="1"/>
</dbReference>
<dbReference type="InterPro" id="IPR011330">
    <property type="entry name" value="Glyco_hydro/deAcase_b/a-brl"/>
</dbReference>
<dbReference type="Gene3D" id="3.20.20.370">
    <property type="entry name" value="Glycoside hydrolase/deacetylase"/>
    <property type="match status" value="1"/>
</dbReference>
<comment type="caution">
    <text evidence="4">The sequence shown here is derived from an EMBL/GenBank/DDBJ whole genome shotgun (WGS) entry which is preliminary data.</text>
</comment>
<evidence type="ECO:0000256" key="2">
    <source>
        <dbReference type="SAM" id="SignalP"/>
    </source>
</evidence>
<feature type="chain" id="PRO_5045451266" description="NodB homology domain-containing protein" evidence="2">
    <location>
        <begin position="24"/>
        <end position="132"/>
    </location>
</feature>
<dbReference type="EMBL" id="JAWDIP010000004">
    <property type="protein sequence ID" value="MDY0396245.1"/>
    <property type="molecule type" value="Genomic_DNA"/>
</dbReference>
<gene>
    <name evidence="4" type="ORF">RWE15_20205</name>
</gene>
<proteinExistence type="predicted"/>
<dbReference type="Proteomes" id="UP001281447">
    <property type="component" value="Unassembled WGS sequence"/>
</dbReference>
<accession>A0ABU5CA83</accession>
<feature type="compositionally biased region" description="Basic and acidic residues" evidence="1">
    <location>
        <begin position="30"/>
        <end position="51"/>
    </location>
</feature>
<dbReference type="InterPro" id="IPR002509">
    <property type="entry name" value="NODB_dom"/>
</dbReference>
<evidence type="ECO:0000313" key="5">
    <source>
        <dbReference type="Proteomes" id="UP001281447"/>
    </source>
</evidence>
<dbReference type="PROSITE" id="PS51257">
    <property type="entry name" value="PROKAR_LIPOPROTEIN"/>
    <property type="match status" value="1"/>
</dbReference>
<feature type="compositionally biased region" description="Basic and acidic residues" evidence="1">
    <location>
        <begin position="59"/>
        <end position="73"/>
    </location>
</feature>